<gene>
    <name evidence="7" type="ORF">DFQ11_101723</name>
</gene>
<feature type="transmembrane region" description="Helical" evidence="5">
    <location>
        <begin position="84"/>
        <end position="100"/>
    </location>
</feature>
<evidence type="ECO:0000313" key="7">
    <source>
        <dbReference type="EMBL" id="PYE83291.1"/>
    </source>
</evidence>
<keyword evidence="7" id="KW-0436">Ligase</keyword>
<dbReference type="GO" id="GO:0016020">
    <property type="term" value="C:membrane"/>
    <property type="evidence" value="ECO:0007669"/>
    <property type="project" value="UniProtKB-SubCell"/>
</dbReference>
<comment type="subcellular location">
    <subcellularLocation>
        <location evidence="1">Membrane</location>
        <topology evidence="1">Multi-pass membrane protein</topology>
    </subcellularLocation>
</comment>
<dbReference type="EMBL" id="QJTD01000001">
    <property type="protein sequence ID" value="PYE83291.1"/>
    <property type="molecule type" value="Genomic_DNA"/>
</dbReference>
<feature type="transmembrane region" description="Helical" evidence="5">
    <location>
        <begin position="327"/>
        <end position="349"/>
    </location>
</feature>
<evidence type="ECO:0000256" key="2">
    <source>
        <dbReference type="ARBA" id="ARBA00022692"/>
    </source>
</evidence>
<evidence type="ECO:0000256" key="3">
    <source>
        <dbReference type="ARBA" id="ARBA00022989"/>
    </source>
</evidence>
<dbReference type="InterPro" id="IPR051533">
    <property type="entry name" value="WaaL-like"/>
</dbReference>
<dbReference type="GO" id="GO:0016874">
    <property type="term" value="F:ligase activity"/>
    <property type="evidence" value="ECO:0007669"/>
    <property type="project" value="UniProtKB-KW"/>
</dbReference>
<dbReference type="RefSeq" id="WP_110474327.1">
    <property type="nucleotide sequence ID" value="NZ_BMWQ01000001.1"/>
</dbReference>
<feature type="transmembrane region" description="Helical" evidence="5">
    <location>
        <begin position="20"/>
        <end position="47"/>
    </location>
</feature>
<dbReference type="Pfam" id="PF04932">
    <property type="entry name" value="Wzy_C"/>
    <property type="match status" value="1"/>
</dbReference>
<dbReference type="InterPro" id="IPR007016">
    <property type="entry name" value="O-antigen_ligase-rel_domated"/>
</dbReference>
<evidence type="ECO:0000256" key="4">
    <source>
        <dbReference type="ARBA" id="ARBA00023136"/>
    </source>
</evidence>
<feature type="transmembrane region" description="Helical" evidence="5">
    <location>
        <begin position="355"/>
        <end position="372"/>
    </location>
</feature>
<reference evidence="7 8" key="1">
    <citation type="submission" date="2018-06" db="EMBL/GenBank/DDBJ databases">
        <title>Genomic Encyclopedia of Type Strains, Phase III (KMG-III): the genomes of soil and plant-associated and newly described type strains.</title>
        <authorList>
            <person name="Whitman W."/>
        </authorList>
    </citation>
    <scope>NUCLEOTIDE SEQUENCE [LARGE SCALE GENOMIC DNA]</scope>
    <source>
        <strain evidence="7 8">CECT 7945</strain>
    </source>
</reference>
<feature type="transmembrane region" description="Helical" evidence="5">
    <location>
        <begin position="59"/>
        <end position="78"/>
    </location>
</feature>
<keyword evidence="8" id="KW-1185">Reference proteome</keyword>
<dbReference type="AlphaFoldDB" id="A0A2V4XID5"/>
<dbReference type="OrthoDB" id="1424618at2"/>
<feature type="domain" description="O-antigen ligase-related" evidence="6">
    <location>
        <begin position="185"/>
        <end position="342"/>
    </location>
</feature>
<feature type="transmembrane region" description="Helical" evidence="5">
    <location>
        <begin position="379"/>
        <end position="395"/>
    </location>
</feature>
<protein>
    <submittedName>
        <fullName evidence="7">O-antigen ligase</fullName>
    </submittedName>
</protein>
<keyword evidence="2 5" id="KW-0812">Transmembrane</keyword>
<dbReference type="Proteomes" id="UP000248054">
    <property type="component" value="Unassembled WGS sequence"/>
</dbReference>
<name>A0A2V4XID5_9FLAO</name>
<evidence type="ECO:0000256" key="1">
    <source>
        <dbReference type="ARBA" id="ARBA00004141"/>
    </source>
</evidence>
<comment type="caution">
    <text evidence="7">The sequence shown here is derived from an EMBL/GenBank/DDBJ whole genome shotgun (WGS) entry which is preliminary data.</text>
</comment>
<feature type="transmembrane region" description="Helical" evidence="5">
    <location>
        <begin position="224"/>
        <end position="241"/>
    </location>
</feature>
<feature type="transmembrane region" description="Helical" evidence="5">
    <location>
        <begin position="179"/>
        <end position="212"/>
    </location>
</feature>
<evidence type="ECO:0000256" key="5">
    <source>
        <dbReference type="SAM" id="Phobius"/>
    </source>
</evidence>
<accession>A0A2V4XID5</accession>
<sequence length="404" mass="46411">MENILVYLNKNRETIVDYCAALIALFLPISTAIPNLLLIPLAVIVAFTFRSYVVVYSKYILAFLASILFILIVGVLNSSFINDLAIYSRYILIVLVILLFSQVKNKRVLEHFFIVGVLIAVIGSTYAIVNRIIHNPSFLLDTGREVNMLLWVDRPYLGFMISISVFCCLKIAENNHKRIWYYMLVLVFVGFNIYISARLSIILNIILILIFLYKSTSFSVKVKRVTTFVFLGVFVLAISLSENISSRMHRTDDLKLSWHLIKDYEPRFVIWPCATHIIDTENIIFKGIGSYKTLENKLVNCYGATITNNDDKKKYYLNAKFNAHNQFLDFLLVGGIVPFILLVYTFVSICFSKNSAFELKFILALFLAFFFVENVLHRQLGVYLFSIFFAIYSGVTEKKSFSDL</sequence>
<feature type="transmembrane region" description="Helical" evidence="5">
    <location>
        <begin position="112"/>
        <end position="134"/>
    </location>
</feature>
<evidence type="ECO:0000313" key="8">
    <source>
        <dbReference type="Proteomes" id="UP000248054"/>
    </source>
</evidence>
<organism evidence="7 8">
    <name type="scientific">Winogradskyella epiphytica</name>
    <dbReference type="NCBI Taxonomy" id="262005"/>
    <lineage>
        <taxon>Bacteria</taxon>
        <taxon>Pseudomonadati</taxon>
        <taxon>Bacteroidota</taxon>
        <taxon>Flavobacteriia</taxon>
        <taxon>Flavobacteriales</taxon>
        <taxon>Flavobacteriaceae</taxon>
        <taxon>Winogradskyella</taxon>
    </lineage>
</organism>
<feature type="transmembrane region" description="Helical" evidence="5">
    <location>
        <begin position="154"/>
        <end position="172"/>
    </location>
</feature>
<proteinExistence type="predicted"/>
<evidence type="ECO:0000259" key="6">
    <source>
        <dbReference type="Pfam" id="PF04932"/>
    </source>
</evidence>
<keyword evidence="3 5" id="KW-1133">Transmembrane helix</keyword>
<dbReference type="PANTHER" id="PTHR37422">
    <property type="entry name" value="TEICHURONIC ACID BIOSYNTHESIS PROTEIN TUAE"/>
    <property type="match status" value="1"/>
</dbReference>
<dbReference type="PANTHER" id="PTHR37422:SF17">
    <property type="entry name" value="O-ANTIGEN LIGASE"/>
    <property type="match status" value="1"/>
</dbReference>
<keyword evidence="4 5" id="KW-0472">Membrane</keyword>